<reference evidence="2" key="1">
    <citation type="submission" date="2022-12" db="EMBL/GenBank/DDBJ databases">
        <authorList>
            <person name="Wang J."/>
        </authorList>
    </citation>
    <scope>NUCLEOTIDE SEQUENCE</scope>
    <source>
        <strain evidence="2">HY-42-06</strain>
    </source>
</reference>
<comment type="caution">
    <text evidence="2">The sequence shown here is derived from an EMBL/GenBank/DDBJ whole genome shotgun (WGS) entry which is preliminary data.</text>
</comment>
<keyword evidence="3" id="KW-1185">Reference proteome</keyword>
<evidence type="ECO:0000313" key="2">
    <source>
        <dbReference type="EMBL" id="MCY6371173.1"/>
    </source>
</evidence>
<evidence type="ECO:0000256" key="1">
    <source>
        <dbReference type="SAM" id="Phobius"/>
    </source>
</evidence>
<evidence type="ECO:0000313" key="3">
    <source>
        <dbReference type="Proteomes" id="UP001079657"/>
    </source>
</evidence>
<keyword evidence="1" id="KW-1133">Transmembrane helix</keyword>
<keyword evidence="1" id="KW-0472">Membrane</keyword>
<feature type="transmembrane region" description="Helical" evidence="1">
    <location>
        <begin position="7"/>
        <end position="25"/>
    </location>
</feature>
<sequence length="57" mass="6733">MNHKFSIILNIVGIMVLTCFVIFMKTNIWHMVLRILLIIALIISSYTHYNKIKKNID</sequence>
<dbReference type="RefSeq" id="WP_268050033.1">
    <property type="nucleotide sequence ID" value="NZ_JAPQES010000003.1"/>
</dbReference>
<gene>
    <name evidence="2" type="ORF">OXH55_11055</name>
</gene>
<protein>
    <submittedName>
        <fullName evidence="2">Uncharacterized protein</fullName>
    </submittedName>
</protein>
<dbReference type="EMBL" id="JAPQES010000003">
    <property type="protein sequence ID" value="MCY6371173.1"/>
    <property type="molecule type" value="Genomic_DNA"/>
</dbReference>
<proteinExistence type="predicted"/>
<feature type="transmembrane region" description="Helical" evidence="1">
    <location>
        <begin position="31"/>
        <end position="49"/>
    </location>
</feature>
<keyword evidence="1" id="KW-0812">Transmembrane</keyword>
<dbReference type="Proteomes" id="UP001079657">
    <property type="component" value="Unassembled WGS sequence"/>
</dbReference>
<name>A0ABT4CRY0_9CLOT</name>
<organism evidence="2 3">
    <name type="scientific">Clostridium ganghwense</name>
    <dbReference type="NCBI Taxonomy" id="312089"/>
    <lineage>
        <taxon>Bacteria</taxon>
        <taxon>Bacillati</taxon>
        <taxon>Bacillota</taxon>
        <taxon>Clostridia</taxon>
        <taxon>Eubacteriales</taxon>
        <taxon>Clostridiaceae</taxon>
        <taxon>Clostridium</taxon>
    </lineage>
</organism>
<accession>A0ABT4CRY0</accession>